<dbReference type="EMBL" id="JABSTU010000008">
    <property type="protein sequence ID" value="KAH8023123.1"/>
    <property type="molecule type" value="Genomic_DNA"/>
</dbReference>
<dbReference type="GO" id="GO:0016042">
    <property type="term" value="P:lipid catabolic process"/>
    <property type="evidence" value="ECO:0007669"/>
    <property type="project" value="UniProtKB-KW"/>
</dbReference>
<keyword evidence="10" id="KW-1185">Reference proteome</keyword>
<reference evidence="9" key="2">
    <citation type="submission" date="2021-09" db="EMBL/GenBank/DDBJ databases">
        <authorList>
            <person name="Jia N."/>
            <person name="Wang J."/>
            <person name="Shi W."/>
            <person name="Du L."/>
            <person name="Sun Y."/>
            <person name="Zhan W."/>
            <person name="Jiang J."/>
            <person name="Wang Q."/>
            <person name="Zhang B."/>
            <person name="Ji P."/>
            <person name="Sakyi L.B."/>
            <person name="Cui X."/>
            <person name="Yuan T."/>
            <person name="Jiang B."/>
            <person name="Yang W."/>
            <person name="Lam T.T.-Y."/>
            <person name="Chang Q."/>
            <person name="Ding S."/>
            <person name="Wang X."/>
            <person name="Zhu J."/>
            <person name="Ruan X."/>
            <person name="Zhao L."/>
            <person name="Wei J."/>
            <person name="Que T."/>
            <person name="Du C."/>
            <person name="Cheng J."/>
            <person name="Dai P."/>
            <person name="Han X."/>
            <person name="Huang E."/>
            <person name="Gao Y."/>
            <person name="Liu J."/>
            <person name="Shao H."/>
            <person name="Ye R."/>
            <person name="Li L."/>
            <person name="Wei W."/>
            <person name="Wang X."/>
            <person name="Wang C."/>
            <person name="Huo Q."/>
            <person name="Li W."/>
            <person name="Guo W."/>
            <person name="Chen H."/>
            <person name="Chen S."/>
            <person name="Zhou L."/>
            <person name="Zhou L."/>
            <person name="Ni X."/>
            <person name="Tian J."/>
            <person name="Zhou Y."/>
            <person name="Sheng Y."/>
            <person name="Liu T."/>
            <person name="Pan Y."/>
            <person name="Xia L."/>
            <person name="Li J."/>
            <person name="Zhao F."/>
            <person name="Cao W."/>
        </authorList>
    </citation>
    <scope>NUCLEOTIDE SEQUENCE</scope>
    <source>
        <strain evidence="9">Rmic-2018</strain>
        <tissue evidence="9">Larvae</tissue>
    </source>
</reference>
<evidence type="ECO:0000256" key="2">
    <source>
        <dbReference type="ARBA" id="ARBA00001913"/>
    </source>
</evidence>
<evidence type="ECO:0000259" key="8">
    <source>
        <dbReference type="Pfam" id="PF05826"/>
    </source>
</evidence>
<dbReference type="PANTHER" id="PTHR12253">
    <property type="entry name" value="RH14732P"/>
    <property type="match status" value="1"/>
</dbReference>
<feature type="domain" description="Phospholipase A2-like central" evidence="8">
    <location>
        <begin position="33"/>
        <end position="96"/>
    </location>
</feature>
<dbReference type="GO" id="GO:0004623">
    <property type="term" value="F:phospholipase A2 activity"/>
    <property type="evidence" value="ECO:0007669"/>
    <property type="project" value="UniProtKB-EC"/>
</dbReference>
<reference evidence="9" key="1">
    <citation type="journal article" date="2020" name="Cell">
        <title>Large-Scale Comparative Analyses of Tick Genomes Elucidate Their Genetic Diversity and Vector Capacities.</title>
        <authorList>
            <consortium name="Tick Genome and Microbiome Consortium (TIGMIC)"/>
            <person name="Jia N."/>
            <person name="Wang J."/>
            <person name="Shi W."/>
            <person name="Du L."/>
            <person name="Sun Y."/>
            <person name="Zhan W."/>
            <person name="Jiang J.F."/>
            <person name="Wang Q."/>
            <person name="Zhang B."/>
            <person name="Ji P."/>
            <person name="Bell-Sakyi L."/>
            <person name="Cui X.M."/>
            <person name="Yuan T.T."/>
            <person name="Jiang B.G."/>
            <person name="Yang W.F."/>
            <person name="Lam T.T."/>
            <person name="Chang Q.C."/>
            <person name="Ding S.J."/>
            <person name="Wang X.J."/>
            <person name="Zhu J.G."/>
            <person name="Ruan X.D."/>
            <person name="Zhao L."/>
            <person name="Wei J.T."/>
            <person name="Ye R.Z."/>
            <person name="Que T.C."/>
            <person name="Du C.H."/>
            <person name="Zhou Y.H."/>
            <person name="Cheng J.X."/>
            <person name="Dai P.F."/>
            <person name="Guo W.B."/>
            <person name="Han X.H."/>
            <person name="Huang E.J."/>
            <person name="Li L.F."/>
            <person name="Wei W."/>
            <person name="Gao Y.C."/>
            <person name="Liu J.Z."/>
            <person name="Shao H.Z."/>
            <person name="Wang X."/>
            <person name="Wang C.C."/>
            <person name="Yang T.C."/>
            <person name="Huo Q.B."/>
            <person name="Li W."/>
            <person name="Chen H.Y."/>
            <person name="Chen S.E."/>
            <person name="Zhou L.G."/>
            <person name="Ni X.B."/>
            <person name="Tian J.H."/>
            <person name="Sheng Y."/>
            <person name="Liu T."/>
            <person name="Pan Y.S."/>
            <person name="Xia L.Y."/>
            <person name="Li J."/>
            <person name="Zhao F."/>
            <person name="Cao W.C."/>
        </authorList>
    </citation>
    <scope>NUCLEOTIDE SEQUENCE</scope>
    <source>
        <strain evidence="9">Rmic-2018</strain>
    </source>
</reference>
<dbReference type="GO" id="GO:0050482">
    <property type="term" value="P:arachidonate secretion"/>
    <property type="evidence" value="ECO:0007669"/>
    <property type="project" value="InterPro"/>
</dbReference>
<dbReference type="VEuPathDB" id="VectorBase:LOC119171889"/>
<evidence type="ECO:0000313" key="10">
    <source>
        <dbReference type="Proteomes" id="UP000821866"/>
    </source>
</evidence>
<proteinExistence type="predicted"/>
<dbReference type="Proteomes" id="UP000821866">
    <property type="component" value="Chromosome 6"/>
</dbReference>
<keyword evidence="3" id="KW-0378">Hydrolase</keyword>
<keyword evidence="4" id="KW-0106">Calcium</keyword>
<dbReference type="VEuPathDB" id="VectorBase:LOC119171891"/>
<keyword evidence="6" id="KW-0443">Lipid metabolism</keyword>
<dbReference type="AlphaFoldDB" id="A0A9J6DMB9"/>
<sequence length="319" mass="35936">MDVFIDKCVDRESEEKGSSLLDLLGTAFKSLLIYPGTKWCGAGDIAKSYNDLGIIREIDMCCRDHDHANDSIPAFDTKHGITNFRFYTIFQSSVRRRIVTDVNLGGHRLAEILEDTNTTDFVSCNLIGSKKLIEDVLKSIPSEYVTDVSVEEMNQFIDKCADRDTSQEGSSLLNSLGDAFQSLVIFPGTKWCGAGDVAKNYDDLGKASDTDRCCREHDHSQDNIPPFGTKHNITNYLPYTMTECTYDKQFFNCLQNVSSLASVTLAPFLLKNPCVDEEPDTSKPKEWHIESPPNFLETYIEEKQNETRKESSESEENEV</sequence>
<dbReference type="Pfam" id="PF05826">
    <property type="entry name" value="Phospholip_A2_2"/>
    <property type="match status" value="2"/>
</dbReference>
<dbReference type="InterPro" id="IPR036444">
    <property type="entry name" value="PLipase_A2_dom_sf"/>
</dbReference>
<dbReference type="Gene3D" id="1.20.90.10">
    <property type="entry name" value="Phospholipase A2 domain"/>
    <property type="match status" value="2"/>
</dbReference>
<protein>
    <recommendedName>
        <fullName evidence="8">Phospholipase A2-like central domain-containing protein</fullName>
    </recommendedName>
</protein>
<evidence type="ECO:0000313" key="9">
    <source>
        <dbReference type="EMBL" id="KAH8023123.1"/>
    </source>
</evidence>
<feature type="compositionally biased region" description="Basic and acidic residues" evidence="7">
    <location>
        <begin position="280"/>
        <end position="289"/>
    </location>
</feature>
<feature type="domain" description="Phospholipase A2-like central" evidence="8">
    <location>
        <begin position="185"/>
        <end position="267"/>
    </location>
</feature>
<dbReference type="InterPro" id="IPR016090">
    <property type="entry name" value="PLA2-like_dom"/>
</dbReference>
<evidence type="ECO:0000256" key="1">
    <source>
        <dbReference type="ARBA" id="ARBA00001604"/>
    </source>
</evidence>
<evidence type="ECO:0000256" key="3">
    <source>
        <dbReference type="ARBA" id="ARBA00022801"/>
    </source>
</evidence>
<gene>
    <name evidence="9" type="ORF">HPB51_010907</name>
</gene>
<evidence type="ECO:0000256" key="4">
    <source>
        <dbReference type="ARBA" id="ARBA00022837"/>
    </source>
</evidence>
<dbReference type="SUPFAM" id="SSF48619">
    <property type="entry name" value="Phospholipase A2, PLA2"/>
    <property type="match status" value="2"/>
</dbReference>
<accession>A0A9J6DMB9</accession>
<comment type="cofactor">
    <cofactor evidence="2">
        <name>Ca(2+)</name>
        <dbReference type="ChEBI" id="CHEBI:29108"/>
    </cofactor>
</comment>
<evidence type="ECO:0000256" key="6">
    <source>
        <dbReference type="ARBA" id="ARBA00023098"/>
    </source>
</evidence>
<feature type="compositionally biased region" description="Basic and acidic residues" evidence="7">
    <location>
        <begin position="300"/>
        <end position="312"/>
    </location>
</feature>
<comment type="caution">
    <text evidence="9">The sequence shown here is derived from an EMBL/GenBank/DDBJ whole genome shotgun (WGS) entry which is preliminary data.</text>
</comment>
<keyword evidence="5" id="KW-0442">Lipid degradation</keyword>
<feature type="region of interest" description="Disordered" evidence="7">
    <location>
        <begin position="277"/>
        <end position="319"/>
    </location>
</feature>
<name>A0A9J6DMB9_RHIMP</name>
<organism evidence="9 10">
    <name type="scientific">Rhipicephalus microplus</name>
    <name type="common">Cattle tick</name>
    <name type="synonym">Boophilus microplus</name>
    <dbReference type="NCBI Taxonomy" id="6941"/>
    <lineage>
        <taxon>Eukaryota</taxon>
        <taxon>Metazoa</taxon>
        <taxon>Ecdysozoa</taxon>
        <taxon>Arthropoda</taxon>
        <taxon>Chelicerata</taxon>
        <taxon>Arachnida</taxon>
        <taxon>Acari</taxon>
        <taxon>Parasitiformes</taxon>
        <taxon>Ixodida</taxon>
        <taxon>Ixodoidea</taxon>
        <taxon>Ixodidae</taxon>
        <taxon>Rhipicephalinae</taxon>
        <taxon>Rhipicephalus</taxon>
        <taxon>Boophilus</taxon>
    </lineage>
</organism>
<dbReference type="GO" id="GO:0006644">
    <property type="term" value="P:phospholipid metabolic process"/>
    <property type="evidence" value="ECO:0007669"/>
    <property type="project" value="InterPro"/>
</dbReference>
<evidence type="ECO:0000256" key="7">
    <source>
        <dbReference type="SAM" id="MobiDB-lite"/>
    </source>
</evidence>
<evidence type="ECO:0000256" key="5">
    <source>
        <dbReference type="ARBA" id="ARBA00022963"/>
    </source>
</evidence>
<comment type="catalytic activity">
    <reaction evidence="1">
        <text>a 1,2-diacyl-sn-glycero-3-phosphocholine + H2O = a 1-acyl-sn-glycero-3-phosphocholine + a fatty acid + H(+)</text>
        <dbReference type="Rhea" id="RHEA:15801"/>
        <dbReference type="ChEBI" id="CHEBI:15377"/>
        <dbReference type="ChEBI" id="CHEBI:15378"/>
        <dbReference type="ChEBI" id="CHEBI:28868"/>
        <dbReference type="ChEBI" id="CHEBI:57643"/>
        <dbReference type="ChEBI" id="CHEBI:58168"/>
        <dbReference type="EC" id="3.1.1.4"/>
    </reaction>
</comment>